<dbReference type="Pfam" id="PF07479">
    <property type="entry name" value="NAD_Gly3P_dh_C"/>
    <property type="match status" value="1"/>
</dbReference>
<evidence type="ECO:0000259" key="18">
    <source>
        <dbReference type="Pfam" id="PF01210"/>
    </source>
</evidence>
<feature type="binding site" evidence="13">
    <location>
        <position position="258"/>
    </location>
    <ligand>
        <name>sn-glycerol 3-phosphate</name>
        <dbReference type="ChEBI" id="CHEBI:57597"/>
    </ligand>
</feature>
<feature type="binding site" evidence="15">
    <location>
        <position position="107"/>
    </location>
    <ligand>
        <name>substrate</name>
    </ligand>
</feature>
<dbReference type="NCBIfam" id="NF000942">
    <property type="entry name" value="PRK00094.1-4"/>
    <property type="match status" value="1"/>
</dbReference>
<organism evidence="20 21">
    <name type="scientific">Silvibacterium bohemicum</name>
    <dbReference type="NCBI Taxonomy" id="1577686"/>
    <lineage>
        <taxon>Bacteria</taxon>
        <taxon>Pseudomonadati</taxon>
        <taxon>Acidobacteriota</taxon>
        <taxon>Terriglobia</taxon>
        <taxon>Terriglobales</taxon>
        <taxon>Acidobacteriaceae</taxon>
        <taxon>Silvibacterium</taxon>
    </lineage>
</organism>
<keyword evidence="2 13" id="KW-0444">Lipid biosynthesis</keyword>
<evidence type="ECO:0000256" key="9">
    <source>
        <dbReference type="ARBA" id="ARBA00052716"/>
    </source>
</evidence>
<comment type="subcellular location">
    <subcellularLocation>
        <location evidence="13">Cytoplasm</location>
    </subcellularLocation>
</comment>
<comment type="caution">
    <text evidence="13">Lacks conserved residue(s) required for the propagation of feature annotation.</text>
</comment>
<feature type="binding site" evidence="13">
    <location>
        <position position="12"/>
    </location>
    <ligand>
        <name>NADPH</name>
        <dbReference type="ChEBI" id="CHEBI:57783"/>
    </ligand>
</feature>
<keyword evidence="7 13" id="KW-0594">Phospholipid biosynthesis</keyword>
<feature type="domain" description="Glycerol-3-phosphate dehydrogenase NAD-dependent N-terminal" evidence="18">
    <location>
        <begin position="4"/>
        <end position="163"/>
    </location>
</feature>
<dbReference type="EC" id="1.1.1.94" evidence="10 13"/>
<dbReference type="GO" id="GO:0051287">
    <property type="term" value="F:NAD binding"/>
    <property type="evidence" value="ECO:0007669"/>
    <property type="project" value="InterPro"/>
</dbReference>
<feature type="binding site" evidence="16">
    <location>
        <position position="258"/>
    </location>
    <ligand>
        <name>NAD(+)</name>
        <dbReference type="ChEBI" id="CHEBI:57540"/>
    </ligand>
</feature>
<keyword evidence="3 13" id="KW-0521">NADP</keyword>
<dbReference type="SUPFAM" id="SSF51735">
    <property type="entry name" value="NAD(P)-binding Rossmann-fold domains"/>
    <property type="match status" value="1"/>
</dbReference>
<dbReference type="HAMAP" id="MF_00394">
    <property type="entry name" value="NAD_Glyc3P_dehydrog"/>
    <property type="match status" value="1"/>
</dbReference>
<comment type="pathway">
    <text evidence="13">Membrane lipid metabolism; glycerophospholipid metabolism.</text>
</comment>
<comment type="caution">
    <text evidence="20">The sequence shown here is derived from an EMBL/GenBank/DDBJ whole genome shotgun (WGS) entry which is preliminary data.</text>
</comment>
<name>A0A841JUS8_9BACT</name>
<comment type="catalytic activity">
    <reaction evidence="13">
        <text>sn-glycerol 3-phosphate + NAD(+) = dihydroxyacetone phosphate + NADH + H(+)</text>
        <dbReference type="Rhea" id="RHEA:11092"/>
        <dbReference type="ChEBI" id="CHEBI:15378"/>
        <dbReference type="ChEBI" id="CHEBI:57540"/>
        <dbReference type="ChEBI" id="CHEBI:57597"/>
        <dbReference type="ChEBI" id="CHEBI:57642"/>
        <dbReference type="ChEBI" id="CHEBI:57945"/>
        <dbReference type="EC" id="1.1.1.94"/>
    </reaction>
</comment>
<proteinExistence type="inferred from homology"/>
<feature type="binding site" evidence="13">
    <location>
        <position position="258"/>
    </location>
    <ligand>
        <name>NADPH</name>
        <dbReference type="ChEBI" id="CHEBI:57783"/>
    </ligand>
</feature>
<dbReference type="PROSITE" id="PS00957">
    <property type="entry name" value="NAD_G3PDH"/>
    <property type="match status" value="1"/>
</dbReference>
<dbReference type="InterPro" id="IPR013328">
    <property type="entry name" value="6PGD_dom2"/>
</dbReference>
<dbReference type="AlphaFoldDB" id="A0A841JUS8"/>
<dbReference type="PRINTS" id="PR00077">
    <property type="entry name" value="GPDHDRGNASE"/>
</dbReference>
<keyword evidence="8 13" id="KW-1208">Phospholipid metabolism</keyword>
<evidence type="ECO:0000256" key="12">
    <source>
        <dbReference type="ARBA" id="ARBA00080511"/>
    </source>
</evidence>
<evidence type="ECO:0000256" key="3">
    <source>
        <dbReference type="ARBA" id="ARBA00022857"/>
    </source>
</evidence>
<keyword evidence="13" id="KW-0963">Cytoplasm</keyword>
<evidence type="ECO:0000256" key="14">
    <source>
        <dbReference type="PIRSR" id="PIRSR000114-1"/>
    </source>
</evidence>
<feature type="binding site" evidence="13">
    <location>
        <position position="33"/>
    </location>
    <ligand>
        <name>NADPH</name>
        <dbReference type="ChEBI" id="CHEBI:57783"/>
    </ligand>
</feature>
<dbReference type="Proteomes" id="UP000538666">
    <property type="component" value="Unassembled WGS sequence"/>
</dbReference>
<dbReference type="FunFam" id="1.10.1040.10:FF:000001">
    <property type="entry name" value="Glycerol-3-phosphate dehydrogenase [NAD(P)+]"/>
    <property type="match status" value="1"/>
</dbReference>
<reference evidence="20 21" key="1">
    <citation type="submission" date="2020-08" db="EMBL/GenBank/DDBJ databases">
        <title>Genomic Encyclopedia of Type Strains, Phase IV (KMG-IV): sequencing the most valuable type-strain genomes for metagenomic binning, comparative biology and taxonomic classification.</title>
        <authorList>
            <person name="Goeker M."/>
        </authorList>
    </citation>
    <scope>NUCLEOTIDE SEQUENCE [LARGE SCALE GENOMIC DNA]</scope>
    <source>
        <strain evidence="20 21">DSM 103733</strain>
    </source>
</reference>
<sequence>MSRITVLGGGAWGTAIALSLARRGGHELTLWTRSEEVAAAIHAARENTGFLPGFAIPESVAVTTDPELAIVPAEIVVSVMPSHHVRASYQGFAPYLRAEQVLVSATKGIEDGSYLRVSQIIGEVLAQHKLDLPVAVLSGPSFAQEVAAGSPTAVAIACADQAVATRIQREFSSGTLRLYTNDDVIGVELGGALKNVIAIAAGVVSGLGLGHNSMAALVTRGIAEVTRLATACGGRRETLSGLSGLGDLVLTCTGALSRNRWVGVELGQGKSLPAILEALQGKVAEGVRTTTAALGLAQKHGVELPIADQVAAILQGKSPVEAMQQLMVRPGRDE</sequence>
<feature type="binding site" evidence="13">
    <location>
        <position position="107"/>
    </location>
    <ligand>
        <name>NADPH</name>
        <dbReference type="ChEBI" id="CHEBI:57783"/>
    </ligand>
</feature>
<evidence type="ECO:0000256" key="1">
    <source>
        <dbReference type="ARBA" id="ARBA00011009"/>
    </source>
</evidence>
<evidence type="ECO:0000259" key="19">
    <source>
        <dbReference type="Pfam" id="PF07479"/>
    </source>
</evidence>
<dbReference type="InterPro" id="IPR006109">
    <property type="entry name" value="G3P_DH_NAD-dep_C"/>
</dbReference>
<feature type="binding site" evidence="16">
    <location>
        <position position="143"/>
    </location>
    <ligand>
        <name>NAD(+)</name>
        <dbReference type="ChEBI" id="CHEBI:57540"/>
    </ligand>
</feature>
<feature type="binding site" evidence="13">
    <location>
        <position position="194"/>
    </location>
    <ligand>
        <name>sn-glycerol 3-phosphate</name>
        <dbReference type="ChEBI" id="CHEBI:57597"/>
    </ligand>
</feature>
<feature type="binding site" evidence="16">
    <location>
        <begin position="8"/>
        <end position="13"/>
    </location>
    <ligand>
        <name>NAD(+)</name>
        <dbReference type="ChEBI" id="CHEBI:57540"/>
    </ligand>
</feature>
<feature type="domain" description="Glycerol-3-phosphate dehydrogenase NAD-dependent C-terminal" evidence="19">
    <location>
        <begin position="183"/>
        <end position="323"/>
    </location>
</feature>
<feature type="binding site" evidence="13">
    <location>
        <position position="141"/>
    </location>
    <ligand>
        <name>sn-glycerol 3-phosphate</name>
        <dbReference type="ChEBI" id="CHEBI:57597"/>
    </ligand>
</feature>
<keyword evidence="6 13" id="KW-0443">Lipid metabolism</keyword>
<evidence type="ECO:0000256" key="7">
    <source>
        <dbReference type="ARBA" id="ARBA00023209"/>
    </source>
</evidence>
<evidence type="ECO:0000256" key="13">
    <source>
        <dbReference type="HAMAP-Rule" id="MF_00394"/>
    </source>
</evidence>
<keyword evidence="21" id="KW-1185">Reference proteome</keyword>
<keyword evidence="5 13" id="KW-0520">NAD</keyword>
<feature type="binding site" evidence="13">
    <location>
        <position position="143"/>
    </location>
    <ligand>
        <name>NADPH</name>
        <dbReference type="ChEBI" id="CHEBI:57783"/>
    </ligand>
</feature>
<evidence type="ECO:0000256" key="8">
    <source>
        <dbReference type="ARBA" id="ARBA00023264"/>
    </source>
</evidence>
<dbReference type="GO" id="GO:0008654">
    <property type="term" value="P:phospholipid biosynthetic process"/>
    <property type="evidence" value="ECO:0007669"/>
    <property type="project" value="UniProtKB-KW"/>
</dbReference>
<evidence type="ECO:0000256" key="15">
    <source>
        <dbReference type="PIRSR" id="PIRSR000114-2"/>
    </source>
</evidence>
<feature type="binding site" evidence="13">
    <location>
        <position position="283"/>
    </location>
    <ligand>
        <name>NADPH</name>
        <dbReference type="ChEBI" id="CHEBI:57783"/>
    </ligand>
</feature>
<dbReference type="NCBIfam" id="NF000940">
    <property type="entry name" value="PRK00094.1-2"/>
    <property type="match status" value="1"/>
</dbReference>
<evidence type="ECO:0000256" key="2">
    <source>
        <dbReference type="ARBA" id="ARBA00022516"/>
    </source>
</evidence>
<dbReference type="GO" id="GO:0047952">
    <property type="term" value="F:glycerol-3-phosphate dehydrogenase [NAD(P)+] activity"/>
    <property type="evidence" value="ECO:0007669"/>
    <property type="project" value="UniProtKB-UniRule"/>
</dbReference>
<dbReference type="RefSeq" id="WP_050057442.1">
    <property type="nucleotide sequence ID" value="NZ_JACHEK010000001.1"/>
</dbReference>
<feature type="binding site" evidence="16">
    <location>
        <position position="282"/>
    </location>
    <ligand>
        <name>NAD(+)</name>
        <dbReference type="ChEBI" id="CHEBI:57540"/>
    </ligand>
</feature>
<dbReference type="PANTHER" id="PTHR11728">
    <property type="entry name" value="GLYCEROL-3-PHOSPHATE DEHYDROGENASE"/>
    <property type="match status" value="1"/>
</dbReference>
<protein>
    <recommendedName>
        <fullName evidence="11 13">Glycerol-3-phosphate dehydrogenase [NAD(P)+]</fullName>
        <ecNumber evidence="10 13">1.1.1.94</ecNumber>
    </recommendedName>
    <alternativeName>
        <fullName evidence="13">NAD(P)(+)-dependent glycerol-3-phosphate dehydrogenase</fullName>
    </alternativeName>
    <alternativeName>
        <fullName evidence="12 13">NAD(P)H-dependent dihydroxyacetone-phosphate reductase</fullName>
    </alternativeName>
</protein>
<comment type="similarity">
    <text evidence="1 13 17">Belongs to the NAD-dependent glycerol-3-phosphate dehydrogenase family.</text>
</comment>
<feature type="binding site" evidence="13">
    <location>
        <position position="259"/>
    </location>
    <ligand>
        <name>sn-glycerol 3-phosphate</name>
        <dbReference type="ChEBI" id="CHEBI:57597"/>
    </ligand>
</feature>
<evidence type="ECO:0000256" key="11">
    <source>
        <dbReference type="ARBA" id="ARBA00069372"/>
    </source>
</evidence>
<evidence type="ECO:0000313" key="21">
    <source>
        <dbReference type="Proteomes" id="UP000538666"/>
    </source>
</evidence>
<dbReference type="EMBL" id="JACHEK010000001">
    <property type="protein sequence ID" value="MBB6142178.1"/>
    <property type="molecule type" value="Genomic_DNA"/>
</dbReference>
<dbReference type="GO" id="GO:0046168">
    <property type="term" value="P:glycerol-3-phosphate catabolic process"/>
    <property type="evidence" value="ECO:0007669"/>
    <property type="project" value="InterPro"/>
</dbReference>
<evidence type="ECO:0000256" key="17">
    <source>
        <dbReference type="RuleBase" id="RU000437"/>
    </source>
</evidence>
<feature type="binding site" evidence="13">
    <location>
        <position position="285"/>
    </location>
    <ligand>
        <name>NADPH</name>
        <dbReference type="ChEBI" id="CHEBI:57783"/>
    </ligand>
</feature>
<dbReference type="PIRSF" id="PIRSF000114">
    <property type="entry name" value="Glycerol-3-P_dh"/>
    <property type="match status" value="1"/>
</dbReference>
<gene>
    <name evidence="13" type="primary">gpsA</name>
    <name evidence="20" type="ORF">HNQ77_000116</name>
</gene>
<accession>A0A841JUS8</accession>
<feature type="binding site" evidence="15">
    <location>
        <begin position="258"/>
        <end position="259"/>
    </location>
    <ligand>
        <name>substrate</name>
    </ligand>
</feature>
<evidence type="ECO:0000313" key="20">
    <source>
        <dbReference type="EMBL" id="MBB6142178.1"/>
    </source>
</evidence>
<dbReference type="GO" id="GO:0005975">
    <property type="term" value="P:carbohydrate metabolic process"/>
    <property type="evidence" value="ECO:0007669"/>
    <property type="project" value="InterPro"/>
</dbReference>
<dbReference type="InterPro" id="IPR011128">
    <property type="entry name" value="G3P_DH_NAD-dep_N"/>
</dbReference>
<keyword evidence="4 13" id="KW-0560">Oxidoreductase</keyword>
<evidence type="ECO:0000256" key="16">
    <source>
        <dbReference type="PIRSR" id="PIRSR000114-3"/>
    </source>
</evidence>
<comment type="catalytic activity">
    <reaction evidence="9">
        <text>sn-glycerol 3-phosphate + NADP(+) = dihydroxyacetone phosphate + NADPH + H(+)</text>
        <dbReference type="Rhea" id="RHEA:11096"/>
        <dbReference type="ChEBI" id="CHEBI:15378"/>
        <dbReference type="ChEBI" id="CHEBI:57597"/>
        <dbReference type="ChEBI" id="CHEBI:57642"/>
        <dbReference type="ChEBI" id="CHEBI:57783"/>
        <dbReference type="ChEBI" id="CHEBI:58349"/>
        <dbReference type="EC" id="1.1.1.94"/>
    </reaction>
    <physiologicalReaction direction="right-to-left" evidence="9">
        <dbReference type="Rhea" id="RHEA:11098"/>
    </physiologicalReaction>
</comment>
<dbReference type="FunFam" id="3.40.50.720:FF:000019">
    <property type="entry name" value="Glycerol-3-phosphate dehydrogenase [NAD(P)+]"/>
    <property type="match status" value="1"/>
</dbReference>
<dbReference type="GO" id="GO:0005829">
    <property type="term" value="C:cytosol"/>
    <property type="evidence" value="ECO:0007669"/>
    <property type="project" value="TreeGrafter"/>
</dbReference>
<dbReference type="SUPFAM" id="SSF48179">
    <property type="entry name" value="6-phosphogluconate dehydrogenase C-terminal domain-like"/>
    <property type="match status" value="1"/>
</dbReference>
<dbReference type="PANTHER" id="PTHR11728:SF1">
    <property type="entry name" value="GLYCEROL-3-PHOSPHATE DEHYDROGENASE [NAD(+)] 2, CHLOROPLASTIC"/>
    <property type="match status" value="1"/>
</dbReference>
<dbReference type="InterPro" id="IPR006168">
    <property type="entry name" value="G3P_DH_NAD-dep"/>
</dbReference>
<dbReference type="InterPro" id="IPR036291">
    <property type="entry name" value="NAD(P)-bd_dom_sf"/>
</dbReference>
<evidence type="ECO:0000256" key="4">
    <source>
        <dbReference type="ARBA" id="ARBA00023002"/>
    </source>
</evidence>
<dbReference type="Gene3D" id="1.10.1040.10">
    <property type="entry name" value="N-(1-d-carboxylethyl)-l-norvaline Dehydrogenase, domain 2"/>
    <property type="match status" value="1"/>
</dbReference>
<feature type="binding site" evidence="13">
    <location>
        <position position="139"/>
    </location>
    <ligand>
        <name>sn-glycerol 3-phosphate</name>
        <dbReference type="ChEBI" id="CHEBI:57597"/>
    </ligand>
</feature>
<evidence type="ECO:0000256" key="5">
    <source>
        <dbReference type="ARBA" id="ARBA00023027"/>
    </source>
</evidence>
<keyword evidence="13" id="KW-0547">Nucleotide-binding</keyword>
<dbReference type="UniPathway" id="UPA00940"/>
<comment type="function">
    <text evidence="13">Catalyzes the reduction of the glycolytic intermediate dihydroxyacetone phosphate (DHAP) to sn-glycerol 3-phosphate (G3P), the key precursor for phospholipid synthesis.</text>
</comment>
<feature type="binding site" evidence="13">
    <location>
        <position position="257"/>
    </location>
    <ligand>
        <name>sn-glycerol 3-phosphate</name>
        <dbReference type="ChEBI" id="CHEBI:57597"/>
    </ligand>
</feature>
<feature type="binding site" evidence="13">
    <location>
        <position position="107"/>
    </location>
    <ligand>
        <name>sn-glycerol 3-phosphate</name>
        <dbReference type="ChEBI" id="CHEBI:57597"/>
    </ligand>
</feature>
<dbReference type="Gene3D" id="3.40.50.720">
    <property type="entry name" value="NAD(P)-binding Rossmann-like Domain"/>
    <property type="match status" value="1"/>
</dbReference>
<dbReference type="Pfam" id="PF01210">
    <property type="entry name" value="NAD_Gly3P_dh_N"/>
    <property type="match status" value="1"/>
</dbReference>
<dbReference type="GO" id="GO:0046167">
    <property type="term" value="P:glycerol-3-phosphate biosynthetic process"/>
    <property type="evidence" value="ECO:0007669"/>
    <property type="project" value="UniProtKB-UniRule"/>
</dbReference>
<feature type="binding site" evidence="13">
    <location>
        <position position="247"/>
    </location>
    <ligand>
        <name>sn-glycerol 3-phosphate</name>
        <dbReference type="ChEBI" id="CHEBI:57597"/>
    </ligand>
</feature>
<feature type="active site" description="Proton acceptor" evidence="13 14">
    <location>
        <position position="194"/>
    </location>
</feature>
<dbReference type="GO" id="GO:0006650">
    <property type="term" value="P:glycerophospholipid metabolic process"/>
    <property type="evidence" value="ECO:0007669"/>
    <property type="project" value="UniProtKB-UniRule"/>
</dbReference>
<dbReference type="OrthoDB" id="9812273at2"/>
<evidence type="ECO:0000256" key="6">
    <source>
        <dbReference type="ARBA" id="ARBA00023098"/>
    </source>
</evidence>
<dbReference type="InterPro" id="IPR008927">
    <property type="entry name" value="6-PGluconate_DH-like_C_sf"/>
</dbReference>
<evidence type="ECO:0000256" key="10">
    <source>
        <dbReference type="ARBA" id="ARBA00066687"/>
    </source>
</evidence>